<gene>
    <name evidence="4" type="ORF">WMSIL1_LOCUS13032</name>
    <name evidence="3" type="ORF">WMSIL1_LOCUS2864</name>
    <name evidence="2" type="ORF">WMSIL1_LOCUS2865</name>
</gene>
<dbReference type="AlphaFoldDB" id="A0A564Y536"/>
<dbReference type="Proteomes" id="UP000321570">
    <property type="component" value="Unassembled WGS sequence"/>
</dbReference>
<evidence type="ECO:0000256" key="1">
    <source>
        <dbReference type="SAM" id="MobiDB-lite"/>
    </source>
</evidence>
<evidence type="ECO:0000313" key="3">
    <source>
        <dbReference type="EMBL" id="VUZ42415.1"/>
    </source>
</evidence>
<evidence type="ECO:0000313" key="2">
    <source>
        <dbReference type="EMBL" id="VUZ42411.1"/>
    </source>
</evidence>
<proteinExistence type="predicted"/>
<protein>
    <submittedName>
        <fullName evidence="3">Uncharacterized protein</fullName>
    </submittedName>
</protein>
<reference evidence="3 5" key="1">
    <citation type="submission" date="2019-07" db="EMBL/GenBank/DDBJ databases">
        <authorList>
            <person name="Jastrzebski P J."/>
            <person name="Paukszto L."/>
            <person name="Jastrzebski P J."/>
        </authorList>
    </citation>
    <scope>NUCLEOTIDE SEQUENCE [LARGE SCALE GENOMIC DNA]</scope>
    <source>
        <strain evidence="3 5">WMS-il1</strain>
    </source>
</reference>
<organism evidence="3 5">
    <name type="scientific">Hymenolepis diminuta</name>
    <name type="common">Rat tapeworm</name>
    <dbReference type="NCBI Taxonomy" id="6216"/>
    <lineage>
        <taxon>Eukaryota</taxon>
        <taxon>Metazoa</taxon>
        <taxon>Spiralia</taxon>
        <taxon>Lophotrochozoa</taxon>
        <taxon>Platyhelminthes</taxon>
        <taxon>Cestoda</taxon>
        <taxon>Eucestoda</taxon>
        <taxon>Cyclophyllidea</taxon>
        <taxon>Hymenolepididae</taxon>
        <taxon>Hymenolepis</taxon>
    </lineage>
</organism>
<dbReference type="EMBL" id="CABIJS010000088">
    <property type="protein sequence ID" value="VUZ42411.1"/>
    <property type="molecule type" value="Genomic_DNA"/>
</dbReference>
<sequence length="66" mass="7669">MSSIPRAIARTIASWERRIWCYGDSCKLPFQRRRTPPHSTSPHLTSPHSAPPHPAFHVIIERIKVW</sequence>
<feature type="compositionally biased region" description="Low complexity" evidence="1">
    <location>
        <begin position="37"/>
        <end position="48"/>
    </location>
</feature>
<evidence type="ECO:0000313" key="5">
    <source>
        <dbReference type="Proteomes" id="UP000321570"/>
    </source>
</evidence>
<keyword evidence="5" id="KW-1185">Reference proteome</keyword>
<name>A0A564Y536_HYMDI</name>
<accession>A0A564Y536</accession>
<dbReference type="EMBL" id="CABIJS010000686">
    <property type="protein sequence ID" value="VUZ55115.1"/>
    <property type="molecule type" value="Genomic_DNA"/>
</dbReference>
<feature type="region of interest" description="Disordered" evidence="1">
    <location>
        <begin position="32"/>
        <end position="53"/>
    </location>
</feature>
<evidence type="ECO:0000313" key="4">
    <source>
        <dbReference type="EMBL" id="VUZ55115.1"/>
    </source>
</evidence>
<dbReference type="EMBL" id="CABIJS010000088">
    <property type="protein sequence ID" value="VUZ42415.1"/>
    <property type="molecule type" value="Genomic_DNA"/>
</dbReference>